<keyword evidence="1" id="KW-0175">Coiled coil</keyword>
<feature type="coiled-coil region" evidence="1">
    <location>
        <begin position="340"/>
        <end position="367"/>
    </location>
</feature>
<dbReference type="Bgee" id="ENSNBRG00000018279">
    <property type="expression patterns" value="Expressed in testis"/>
</dbReference>
<evidence type="ECO:0000256" key="1">
    <source>
        <dbReference type="SAM" id="Coils"/>
    </source>
</evidence>
<proteinExistence type="predicted"/>
<sequence>MKGDSFNRRQRNSTRPTILLELHVLFVPADQWNVKLNKVPAEATESFVSAGFIRVYPDVTLKTLRSELGALLGARRSVNKFSFLKCVGRSLALVKSKQEQDLKVKVFAPPYATQPELYLLPAVENDSSVCSRSLTPDTTSTSPDHQIYYHPPKTCSLATGTKEPIKFPHIPQYSHQPPPTHQLEEEEEEGDDRSYSSSEGGGEKEGETLSFIRRAEQECFQGQKQRAPQLALHTPQLQGCRGGGIEIKLVREERKQLERTRQELLRKGKDLLAQNRHRRNQARDSWKKKYFEAKKATAPLDENLRNLRQELETFYNKVLHQLQARDNRAKPRHQGRSSMKNELIIQIMTESHEIDNLKRKVEDAKMKLVTEIKVSDV</sequence>
<dbReference type="Pfam" id="PF15743">
    <property type="entry name" value="SPATA1_C"/>
    <property type="match status" value="1"/>
</dbReference>
<name>A0A3Q4HKD5_NEOBR</name>
<protein>
    <submittedName>
        <fullName evidence="4">Spermatosis associated 1</fullName>
    </submittedName>
</protein>
<feature type="domain" description="Spermatogenesis-associated protein 1 C-terminal" evidence="3">
    <location>
        <begin position="246"/>
        <end position="374"/>
    </location>
</feature>
<reference evidence="4" key="2">
    <citation type="submission" date="2025-09" db="UniProtKB">
        <authorList>
            <consortium name="Ensembl"/>
        </authorList>
    </citation>
    <scope>IDENTIFICATION</scope>
</reference>
<evidence type="ECO:0000313" key="5">
    <source>
        <dbReference type="Proteomes" id="UP000261580"/>
    </source>
</evidence>
<dbReference type="PANTHER" id="PTHR14421">
    <property type="entry name" value="SPERMATOGENESIS-ASSOCIATED PROTEIN 1"/>
    <property type="match status" value="1"/>
</dbReference>
<dbReference type="Proteomes" id="UP000261580">
    <property type="component" value="Unassembled WGS sequence"/>
</dbReference>
<feature type="region of interest" description="Disordered" evidence="2">
    <location>
        <begin position="166"/>
        <end position="206"/>
    </location>
</feature>
<dbReference type="GeneTree" id="ENSGT00390000003298"/>
<dbReference type="PANTHER" id="PTHR14421:SF3">
    <property type="entry name" value="SPERMATOGENESIS-ASSOCIATED PROTEIN 1"/>
    <property type="match status" value="1"/>
</dbReference>
<feature type="coiled-coil region" evidence="1">
    <location>
        <begin position="247"/>
        <end position="274"/>
    </location>
</feature>
<dbReference type="Ensembl" id="ENSNBRT00000024558.1">
    <property type="protein sequence ID" value="ENSNBRP00000023935.1"/>
    <property type="gene ID" value="ENSNBRG00000018279.1"/>
</dbReference>
<dbReference type="InterPro" id="IPR039062">
    <property type="entry name" value="SPAT1"/>
</dbReference>
<organism evidence="4 5">
    <name type="scientific">Neolamprologus brichardi</name>
    <name type="common">Fairy cichlid</name>
    <name type="synonym">Lamprologus brichardi</name>
    <dbReference type="NCBI Taxonomy" id="32507"/>
    <lineage>
        <taxon>Eukaryota</taxon>
        <taxon>Metazoa</taxon>
        <taxon>Chordata</taxon>
        <taxon>Craniata</taxon>
        <taxon>Vertebrata</taxon>
        <taxon>Euteleostomi</taxon>
        <taxon>Actinopterygii</taxon>
        <taxon>Neopterygii</taxon>
        <taxon>Teleostei</taxon>
        <taxon>Neoteleostei</taxon>
        <taxon>Acanthomorphata</taxon>
        <taxon>Ovalentaria</taxon>
        <taxon>Cichlomorphae</taxon>
        <taxon>Cichliformes</taxon>
        <taxon>Cichlidae</taxon>
        <taxon>African cichlids</taxon>
        <taxon>Pseudocrenilabrinae</taxon>
        <taxon>Lamprologini</taxon>
        <taxon>Neolamprologus</taxon>
    </lineage>
</organism>
<dbReference type="OMA" id="DKMKLTV"/>
<feature type="region of interest" description="Disordered" evidence="2">
    <location>
        <begin position="131"/>
        <end position="150"/>
    </location>
</feature>
<reference evidence="4" key="1">
    <citation type="submission" date="2025-08" db="UniProtKB">
        <authorList>
            <consortium name="Ensembl"/>
        </authorList>
    </citation>
    <scope>IDENTIFICATION</scope>
</reference>
<evidence type="ECO:0000256" key="2">
    <source>
        <dbReference type="SAM" id="MobiDB-lite"/>
    </source>
</evidence>
<evidence type="ECO:0000259" key="3">
    <source>
        <dbReference type="Pfam" id="PF15743"/>
    </source>
</evidence>
<accession>A0A3Q4HKD5</accession>
<dbReference type="InterPro" id="IPR031478">
    <property type="entry name" value="SPATA1_C"/>
</dbReference>
<dbReference type="AlphaFoldDB" id="A0A3Q4HKD5"/>
<evidence type="ECO:0000313" key="4">
    <source>
        <dbReference type="Ensembl" id="ENSNBRP00000023935.1"/>
    </source>
</evidence>
<keyword evidence="5" id="KW-1185">Reference proteome</keyword>
<feature type="compositionally biased region" description="Low complexity" evidence="2">
    <location>
        <begin position="135"/>
        <end position="144"/>
    </location>
</feature>